<comment type="caution">
    <text evidence="5">The sequence shown here is derived from an EMBL/GenBank/DDBJ whole genome shotgun (WGS) entry which is preliminary data.</text>
</comment>
<dbReference type="EMBL" id="RCUV01000005">
    <property type="protein sequence ID" value="RLP72627.1"/>
    <property type="molecule type" value="Genomic_DNA"/>
</dbReference>
<dbReference type="AlphaFoldDB" id="A0A3L6ZXI6"/>
<keyword evidence="3" id="KW-0804">Transcription</keyword>
<dbReference type="GO" id="GO:0006355">
    <property type="term" value="P:regulation of DNA-templated transcription"/>
    <property type="evidence" value="ECO:0007669"/>
    <property type="project" value="InterPro"/>
</dbReference>
<dbReference type="Pfam" id="PF00196">
    <property type="entry name" value="GerE"/>
    <property type="match status" value="1"/>
</dbReference>
<keyword evidence="1" id="KW-0805">Transcription regulation</keyword>
<dbReference type="CDD" id="cd06170">
    <property type="entry name" value="LuxR_C_like"/>
    <property type="match status" value="1"/>
</dbReference>
<evidence type="ECO:0000256" key="1">
    <source>
        <dbReference type="ARBA" id="ARBA00023015"/>
    </source>
</evidence>
<keyword evidence="2" id="KW-0238">DNA-binding</keyword>
<dbReference type="Gene3D" id="1.10.10.10">
    <property type="entry name" value="Winged helix-like DNA-binding domain superfamily/Winged helix DNA-binding domain"/>
    <property type="match status" value="1"/>
</dbReference>
<gene>
    <name evidence="5" type="ORF">D9V29_05370</name>
</gene>
<protein>
    <submittedName>
        <fullName evidence="5">LuxR family transcriptional regulator</fullName>
    </submittedName>
</protein>
<dbReference type="GO" id="GO:0003677">
    <property type="term" value="F:DNA binding"/>
    <property type="evidence" value="ECO:0007669"/>
    <property type="project" value="UniProtKB-KW"/>
</dbReference>
<organism evidence="5 6">
    <name type="scientific">Mycetocola manganoxydans</name>
    <dbReference type="NCBI Taxonomy" id="699879"/>
    <lineage>
        <taxon>Bacteria</taxon>
        <taxon>Bacillati</taxon>
        <taxon>Actinomycetota</taxon>
        <taxon>Actinomycetes</taxon>
        <taxon>Micrococcales</taxon>
        <taxon>Microbacteriaceae</taxon>
        <taxon>Mycetocola</taxon>
    </lineage>
</organism>
<dbReference type="InterPro" id="IPR016032">
    <property type="entry name" value="Sig_transdc_resp-reg_C-effctor"/>
</dbReference>
<dbReference type="SMART" id="SM00421">
    <property type="entry name" value="HTH_LUXR"/>
    <property type="match status" value="1"/>
</dbReference>
<sequence length="348" mass="37785">MWEERAYAARREIAGLAASGLGVSDLHAEAIRVIDRDVKTELTCWATLDPESLVISAMTSSEVRVPVEYEPLLANAELSPDETHSFAAMARRAELLTRFSDYPRNDRDRSRRYRNVWRPLGVEQEVRVLFTADGTTWGAAGLVRSGLVFSDREVEYLGAVAPAIGAATRLAVRSEISNRLATGQPAIVIVSDSGNIRSATGSAREWQERLNALEPGWFVAMMHVMVAGVRNTHAGVFRARIRDGRGQWALLQASALIGGGADAVAVSIDPAAGEQLTTLLFAAYGLSPRERDVCREVIAGHSTADIAGNLFVSQNTVQDHLKSAFAKVGVRSRGELVARLQPRPAERA</sequence>
<keyword evidence="6" id="KW-1185">Reference proteome</keyword>
<dbReference type="PRINTS" id="PR00038">
    <property type="entry name" value="HTHLUXR"/>
</dbReference>
<reference evidence="5 6" key="1">
    <citation type="submission" date="2018-10" db="EMBL/GenBank/DDBJ databases">
        <authorList>
            <person name="Li J."/>
        </authorList>
    </citation>
    <scope>NUCLEOTIDE SEQUENCE [LARGE SCALE GENOMIC DNA]</scope>
    <source>
        <strain evidence="5 6">CCTCC AB209002</strain>
    </source>
</reference>
<evidence type="ECO:0000259" key="4">
    <source>
        <dbReference type="PROSITE" id="PS50043"/>
    </source>
</evidence>
<dbReference type="PANTHER" id="PTHR44688">
    <property type="entry name" value="DNA-BINDING TRANSCRIPTIONAL ACTIVATOR DEVR_DOSR"/>
    <property type="match status" value="1"/>
</dbReference>
<dbReference type="RefSeq" id="WP_121672346.1">
    <property type="nucleotide sequence ID" value="NZ_BMXM01000001.1"/>
</dbReference>
<proteinExistence type="predicted"/>
<evidence type="ECO:0000256" key="3">
    <source>
        <dbReference type="ARBA" id="ARBA00023163"/>
    </source>
</evidence>
<dbReference type="InterPro" id="IPR000792">
    <property type="entry name" value="Tscrpt_reg_LuxR_C"/>
</dbReference>
<dbReference type="InterPro" id="IPR036388">
    <property type="entry name" value="WH-like_DNA-bd_sf"/>
</dbReference>
<dbReference type="PROSITE" id="PS00622">
    <property type="entry name" value="HTH_LUXR_1"/>
    <property type="match status" value="1"/>
</dbReference>
<name>A0A3L6ZXI6_9MICO</name>
<feature type="domain" description="HTH luxR-type" evidence="4">
    <location>
        <begin position="279"/>
        <end position="344"/>
    </location>
</feature>
<evidence type="ECO:0000313" key="6">
    <source>
        <dbReference type="Proteomes" id="UP000270299"/>
    </source>
</evidence>
<evidence type="ECO:0000256" key="2">
    <source>
        <dbReference type="ARBA" id="ARBA00023125"/>
    </source>
</evidence>
<dbReference type="PANTHER" id="PTHR44688:SF16">
    <property type="entry name" value="DNA-BINDING TRANSCRIPTIONAL ACTIVATOR DEVR_DOSR"/>
    <property type="match status" value="1"/>
</dbReference>
<dbReference type="SUPFAM" id="SSF46894">
    <property type="entry name" value="C-terminal effector domain of the bipartite response regulators"/>
    <property type="match status" value="1"/>
</dbReference>
<dbReference type="Proteomes" id="UP000270299">
    <property type="component" value="Unassembled WGS sequence"/>
</dbReference>
<evidence type="ECO:0000313" key="5">
    <source>
        <dbReference type="EMBL" id="RLP72627.1"/>
    </source>
</evidence>
<dbReference type="OrthoDB" id="9815744at2"/>
<accession>A0A3L6ZXI6</accession>
<dbReference type="PROSITE" id="PS50043">
    <property type="entry name" value="HTH_LUXR_2"/>
    <property type="match status" value="1"/>
</dbReference>